<keyword evidence="8" id="KW-1185">Reference proteome</keyword>
<comment type="similarity">
    <text evidence="2">Belongs to the iron-containing alcohol dehydrogenase family.</text>
</comment>
<feature type="domain" description="Alcohol dehydrogenase iron-type/glycerol dehydrogenase GldA" evidence="5">
    <location>
        <begin position="9"/>
        <end position="179"/>
    </location>
</feature>
<keyword evidence="3" id="KW-0560">Oxidoreductase</keyword>
<evidence type="ECO:0000259" key="5">
    <source>
        <dbReference type="Pfam" id="PF00465"/>
    </source>
</evidence>
<accession>A0A3N7HUA8</accession>
<dbReference type="GO" id="GO:0004022">
    <property type="term" value="F:alcohol dehydrogenase (NAD+) activity"/>
    <property type="evidence" value="ECO:0007669"/>
    <property type="project" value="TreeGrafter"/>
</dbReference>
<dbReference type="Pfam" id="PF25137">
    <property type="entry name" value="ADH_Fe_C"/>
    <property type="match status" value="1"/>
</dbReference>
<protein>
    <submittedName>
        <fullName evidence="7">Iron-containing alcohol dehydrogenase</fullName>
    </submittedName>
</protein>
<dbReference type="PROSITE" id="PS00913">
    <property type="entry name" value="ADH_IRON_1"/>
    <property type="match status" value="1"/>
</dbReference>
<reference evidence="7 8" key="2">
    <citation type="submission" date="2018-12" db="EMBL/GenBank/DDBJ databases">
        <title>Rhizobacter gummiphilus sp. nov., a rubber-degrading bacterium isolated from the soil of a botanical garden in Japan.</title>
        <authorList>
            <person name="Shunsuke S.S."/>
        </authorList>
    </citation>
    <scope>NUCLEOTIDE SEQUENCE [LARGE SCALE GENOMIC DNA]</scope>
    <source>
        <strain evidence="7 8">S-16</strain>
    </source>
</reference>
<dbReference type="AlphaFoldDB" id="A0A3N7HUA8"/>
<dbReference type="EMBL" id="QUSW01000001">
    <property type="protein sequence ID" value="RQP25917.1"/>
    <property type="molecule type" value="Genomic_DNA"/>
</dbReference>
<dbReference type="OrthoDB" id="9815791at2"/>
<dbReference type="Proteomes" id="UP000267464">
    <property type="component" value="Unassembled WGS sequence"/>
</dbReference>
<evidence type="ECO:0000256" key="3">
    <source>
        <dbReference type="ARBA" id="ARBA00023002"/>
    </source>
</evidence>
<evidence type="ECO:0000256" key="2">
    <source>
        <dbReference type="ARBA" id="ARBA00007358"/>
    </source>
</evidence>
<dbReference type="InterPro" id="IPR018211">
    <property type="entry name" value="ADH_Fe_CS"/>
</dbReference>
<dbReference type="InterPro" id="IPR039697">
    <property type="entry name" value="Alcohol_dehydrogenase_Fe"/>
</dbReference>
<organism evidence="7 8">
    <name type="scientific">Piscinibacter terrae</name>
    <dbReference type="NCBI Taxonomy" id="2496871"/>
    <lineage>
        <taxon>Bacteria</taxon>
        <taxon>Pseudomonadati</taxon>
        <taxon>Pseudomonadota</taxon>
        <taxon>Betaproteobacteria</taxon>
        <taxon>Burkholderiales</taxon>
        <taxon>Sphaerotilaceae</taxon>
        <taxon>Piscinibacter</taxon>
    </lineage>
</organism>
<dbReference type="PROSITE" id="PS00060">
    <property type="entry name" value="ADH_IRON_2"/>
    <property type="match status" value="1"/>
</dbReference>
<dbReference type="Gene3D" id="3.40.50.1970">
    <property type="match status" value="1"/>
</dbReference>
<comment type="cofactor">
    <cofactor evidence="1">
        <name>Fe cation</name>
        <dbReference type="ChEBI" id="CHEBI:24875"/>
    </cofactor>
</comment>
<dbReference type="GO" id="GO:0046872">
    <property type="term" value="F:metal ion binding"/>
    <property type="evidence" value="ECO:0007669"/>
    <property type="project" value="InterPro"/>
</dbReference>
<dbReference type="InterPro" id="IPR056798">
    <property type="entry name" value="ADH_Fe_C"/>
</dbReference>
<evidence type="ECO:0000256" key="1">
    <source>
        <dbReference type="ARBA" id="ARBA00001962"/>
    </source>
</evidence>
<comment type="caution">
    <text evidence="7">The sequence shown here is derived from an EMBL/GenBank/DDBJ whole genome shotgun (WGS) entry which is preliminary data.</text>
</comment>
<dbReference type="Gene3D" id="1.20.1090.10">
    <property type="entry name" value="Dehydroquinate synthase-like - alpha domain"/>
    <property type="match status" value="1"/>
</dbReference>
<evidence type="ECO:0000259" key="6">
    <source>
        <dbReference type="Pfam" id="PF25137"/>
    </source>
</evidence>
<gene>
    <name evidence="7" type="ORF">DZC73_02365</name>
</gene>
<dbReference type="CDD" id="cd14861">
    <property type="entry name" value="Fe-ADH-like"/>
    <property type="match status" value="1"/>
</dbReference>
<evidence type="ECO:0000313" key="7">
    <source>
        <dbReference type="EMBL" id="RQP25917.1"/>
    </source>
</evidence>
<dbReference type="PANTHER" id="PTHR11496">
    <property type="entry name" value="ALCOHOL DEHYDROGENASE"/>
    <property type="match status" value="1"/>
</dbReference>
<dbReference type="RefSeq" id="WP_124538586.1">
    <property type="nucleotide sequence ID" value="NZ_QUSW01000001.1"/>
</dbReference>
<keyword evidence="4" id="KW-0520">NAD</keyword>
<evidence type="ECO:0000256" key="4">
    <source>
        <dbReference type="ARBA" id="ARBA00023027"/>
    </source>
</evidence>
<sequence>MSINGFSFPTAIRFGAGARREVAEHLLAQGCQRPLLVTDRALATLPLLKEFRSHLQGLDVVVFDGVFGNPTGSQVMAGAAAFKAHRADCVIGFGGGAALDVSKLVGLMAVHEGDVMEYVWDHPQVRSITQPLPHFVALPTTAGTGSEVGRSSVVSDDVSHVKRVVFSPKILAKAVFADPELTLGLPAAVTAATGMDALTHNIESYLSPAYHPLCDGIALEGARIAARALPVAVSEPANIDARSDMMMASMMGAIAFQKDLGAVHACAHALGAVCDLHHGLANALMIDTVLDWNREAAPQKFDELAHVCGVGGGGAAFVEWLRVLKRRVGITGGLAQRGVKPGQISQLVEIAQADICHQTNPRPCTPADFERFFNAAM</sequence>
<name>A0A3N7HUA8_9BURK</name>
<dbReference type="FunFam" id="3.40.50.1970:FF:000003">
    <property type="entry name" value="Alcohol dehydrogenase, iron-containing"/>
    <property type="match status" value="1"/>
</dbReference>
<proteinExistence type="inferred from homology"/>
<dbReference type="FunFam" id="1.20.1090.10:FF:000001">
    <property type="entry name" value="Aldehyde-alcohol dehydrogenase"/>
    <property type="match status" value="1"/>
</dbReference>
<dbReference type="SUPFAM" id="SSF56796">
    <property type="entry name" value="Dehydroquinate synthase-like"/>
    <property type="match status" value="1"/>
</dbReference>
<evidence type="ECO:0000313" key="8">
    <source>
        <dbReference type="Proteomes" id="UP000267464"/>
    </source>
</evidence>
<dbReference type="PANTHER" id="PTHR11496:SF102">
    <property type="entry name" value="ALCOHOL DEHYDROGENASE 4"/>
    <property type="match status" value="1"/>
</dbReference>
<dbReference type="Pfam" id="PF00465">
    <property type="entry name" value="Fe-ADH"/>
    <property type="match status" value="1"/>
</dbReference>
<dbReference type="InterPro" id="IPR001670">
    <property type="entry name" value="ADH_Fe/GldA"/>
</dbReference>
<reference evidence="7 8" key="1">
    <citation type="submission" date="2018-08" db="EMBL/GenBank/DDBJ databases">
        <authorList>
            <person name="Khan S.A."/>
            <person name="Jeon C.O."/>
            <person name="Chun B.H."/>
            <person name="Jeong S.E."/>
        </authorList>
    </citation>
    <scope>NUCLEOTIDE SEQUENCE [LARGE SCALE GENOMIC DNA]</scope>
    <source>
        <strain evidence="7 8">S-16</strain>
    </source>
</reference>
<feature type="domain" description="Fe-containing alcohol dehydrogenase-like C-terminal" evidence="6">
    <location>
        <begin position="190"/>
        <end position="377"/>
    </location>
</feature>